<evidence type="ECO:0000313" key="4">
    <source>
        <dbReference type="Proteomes" id="UP000198851"/>
    </source>
</evidence>
<organism evidence="3 4">
    <name type="scientific">Shimia haliotis</name>
    <dbReference type="NCBI Taxonomy" id="1280847"/>
    <lineage>
        <taxon>Bacteria</taxon>
        <taxon>Pseudomonadati</taxon>
        <taxon>Pseudomonadota</taxon>
        <taxon>Alphaproteobacteria</taxon>
        <taxon>Rhodobacterales</taxon>
        <taxon>Roseobacteraceae</taxon>
    </lineage>
</organism>
<proteinExistence type="predicted"/>
<name>A0A1I4BFE7_9RHOB</name>
<reference evidence="4" key="1">
    <citation type="submission" date="2016-10" db="EMBL/GenBank/DDBJ databases">
        <authorList>
            <person name="Varghese N."/>
            <person name="Submissions S."/>
        </authorList>
    </citation>
    <scope>NUCLEOTIDE SEQUENCE [LARGE SCALE GENOMIC DNA]</scope>
    <source>
        <strain evidence="4">DSM 28453</strain>
    </source>
</reference>
<keyword evidence="2" id="KW-0472">Membrane</keyword>
<sequence length="151" mass="16389">MATPSDTAMHPMAPHFIPTWMPNADGSDPFLVAMAVFVVLLVLLAGVSYLRLHALPEQMAHGVGSTQIQIISILALLALFTHNNAFWILALLLAAVNLPDFLTPLQRISNALDRATGATEPPFEMQTTRPHHHDTPPEPTAPEAADEEAEK</sequence>
<evidence type="ECO:0000256" key="1">
    <source>
        <dbReference type="SAM" id="MobiDB-lite"/>
    </source>
</evidence>
<feature type="transmembrane region" description="Helical" evidence="2">
    <location>
        <begin position="30"/>
        <end position="50"/>
    </location>
</feature>
<dbReference type="OrthoDB" id="6228405at2"/>
<evidence type="ECO:0000256" key="2">
    <source>
        <dbReference type="SAM" id="Phobius"/>
    </source>
</evidence>
<evidence type="ECO:0000313" key="3">
    <source>
        <dbReference type="EMBL" id="SFK67010.1"/>
    </source>
</evidence>
<feature type="region of interest" description="Disordered" evidence="1">
    <location>
        <begin position="118"/>
        <end position="151"/>
    </location>
</feature>
<keyword evidence="2" id="KW-1133">Transmembrane helix</keyword>
<dbReference type="RefSeq" id="WP_093320926.1">
    <property type="nucleotide sequence ID" value="NZ_FOSZ01000001.1"/>
</dbReference>
<accession>A0A1I4BFE7</accession>
<dbReference type="EMBL" id="FOSZ01000001">
    <property type="protein sequence ID" value="SFK67010.1"/>
    <property type="molecule type" value="Genomic_DNA"/>
</dbReference>
<protein>
    <submittedName>
        <fullName evidence="3">Uncharacterized protein</fullName>
    </submittedName>
</protein>
<keyword evidence="4" id="KW-1185">Reference proteome</keyword>
<gene>
    <name evidence="3" type="ORF">SAMN04488036_101982</name>
</gene>
<keyword evidence="2" id="KW-0812">Transmembrane</keyword>
<dbReference type="Proteomes" id="UP000198851">
    <property type="component" value="Unassembled WGS sequence"/>
</dbReference>
<dbReference type="STRING" id="1280847.SAMN04488036_101982"/>
<dbReference type="AlphaFoldDB" id="A0A1I4BFE7"/>